<evidence type="ECO:0000313" key="1">
    <source>
        <dbReference type="EMBL" id="SHJ10753.1"/>
    </source>
</evidence>
<sequence>MKANLPKNEKYYIKKYADIGYATNFYFEKNKIVNSLTKCAHKPKDISIVAQHRFEGIRNPANLSILYIMEDSDGYKGSFLVSYGAAANQAIIEFFNHVPEQNISNKAYII</sequence>
<proteinExistence type="predicted"/>
<dbReference type="AlphaFoldDB" id="A0A1M6GLG2"/>
<dbReference type="STRING" id="570521.SAMN04488508_105338"/>
<keyword evidence="2" id="KW-1185">Reference proteome</keyword>
<dbReference type="RefSeq" id="WP_073316524.1">
    <property type="nucleotide sequence ID" value="NZ_FQYP01000005.1"/>
</dbReference>
<protein>
    <submittedName>
        <fullName evidence="1">Uncharacterized protein</fullName>
    </submittedName>
</protein>
<dbReference type="EMBL" id="FQYP01000005">
    <property type="protein sequence ID" value="SHJ10753.1"/>
    <property type="molecule type" value="Genomic_DNA"/>
</dbReference>
<dbReference type="OrthoDB" id="8418771at2"/>
<name>A0A1M6GLG2_9FLAO</name>
<dbReference type="Proteomes" id="UP000184432">
    <property type="component" value="Unassembled WGS sequence"/>
</dbReference>
<reference evidence="2" key="1">
    <citation type="submission" date="2016-11" db="EMBL/GenBank/DDBJ databases">
        <authorList>
            <person name="Varghese N."/>
            <person name="Submissions S."/>
        </authorList>
    </citation>
    <scope>NUCLEOTIDE SEQUENCE [LARGE SCALE GENOMIC DNA]</scope>
    <source>
        <strain evidence="2">DSM 22623</strain>
    </source>
</reference>
<accession>A0A1M6GLG2</accession>
<gene>
    <name evidence="1" type="ORF">SAMN04488508_105338</name>
</gene>
<evidence type="ECO:0000313" key="2">
    <source>
        <dbReference type="Proteomes" id="UP000184432"/>
    </source>
</evidence>
<organism evidence="1 2">
    <name type="scientific">Aquimarina spongiae</name>
    <dbReference type="NCBI Taxonomy" id="570521"/>
    <lineage>
        <taxon>Bacteria</taxon>
        <taxon>Pseudomonadati</taxon>
        <taxon>Bacteroidota</taxon>
        <taxon>Flavobacteriia</taxon>
        <taxon>Flavobacteriales</taxon>
        <taxon>Flavobacteriaceae</taxon>
        <taxon>Aquimarina</taxon>
    </lineage>
</organism>